<accession>A0A2P4QZN0</accession>
<evidence type="ECO:0000256" key="2">
    <source>
        <dbReference type="ARBA" id="ARBA00023043"/>
    </source>
</evidence>
<dbReference type="PANTHER" id="PTHR24198:SF165">
    <property type="entry name" value="ANKYRIN REPEAT-CONTAINING PROTEIN-RELATED"/>
    <property type="match status" value="1"/>
</dbReference>
<protein>
    <submittedName>
        <fullName evidence="5">Ankyrin repeat-containing domain protein</fullName>
    </submittedName>
</protein>
<dbReference type="SMART" id="SM00248">
    <property type="entry name" value="ANK"/>
    <property type="match status" value="12"/>
</dbReference>
<dbReference type="SMR" id="A0A2P4QZN0"/>
<feature type="coiled-coil region" evidence="4">
    <location>
        <begin position="608"/>
        <end position="646"/>
    </location>
</feature>
<reference evidence="5 6" key="1">
    <citation type="journal article" date="2013" name="Proc. Natl. Acad. Sci. U.S.A.">
        <title>Genome of an arbuscular mycorrhizal fungus provides insight into the oldest plant symbiosis.</title>
        <authorList>
            <person name="Tisserant E."/>
            <person name="Malbreil M."/>
            <person name="Kuo A."/>
            <person name="Kohler A."/>
            <person name="Symeonidi A."/>
            <person name="Balestrini R."/>
            <person name="Charron P."/>
            <person name="Duensing N."/>
            <person name="Frei Dit Frey N."/>
            <person name="Gianinazzi-Pearson V."/>
            <person name="Gilbert L.B."/>
            <person name="Handa Y."/>
            <person name="Herr J.R."/>
            <person name="Hijri M."/>
            <person name="Koul R."/>
            <person name="Kawaguchi M."/>
            <person name="Krajinski F."/>
            <person name="Lammers P.J."/>
            <person name="Masclaux F.G."/>
            <person name="Murat C."/>
            <person name="Morin E."/>
            <person name="Ndikumana S."/>
            <person name="Pagni M."/>
            <person name="Petitpierre D."/>
            <person name="Requena N."/>
            <person name="Rosikiewicz P."/>
            <person name="Riley R."/>
            <person name="Saito K."/>
            <person name="San Clemente H."/>
            <person name="Shapiro H."/>
            <person name="van Tuinen D."/>
            <person name="Becard G."/>
            <person name="Bonfante P."/>
            <person name="Paszkowski U."/>
            <person name="Shachar-Hill Y.Y."/>
            <person name="Tuskan G.A."/>
            <person name="Young P.W."/>
            <person name="Sanders I.R."/>
            <person name="Henrissat B."/>
            <person name="Rensing S.A."/>
            <person name="Grigoriev I.V."/>
            <person name="Corradi N."/>
            <person name="Roux C."/>
            <person name="Martin F."/>
        </authorList>
    </citation>
    <scope>NUCLEOTIDE SEQUENCE [LARGE SCALE GENOMIC DNA]</scope>
    <source>
        <strain evidence="5 6">DAOM 197198</strain>
    </source>
</reference>
<keyword evidence="1" id="KW-0677">Repeat</keyword>
<gene>
    <name evidence="5" type="ORF">GLOIN_2v1469297</name>
</gene>
<feature type="coiled-coil region" evidence="4">
    <location>
        <begin position="906"/>
        <end position="933"/>
    </location>
</feature>
<dbReference type="PANTHER" id="PTHR24198">
    <property type="entry name" value="ANKYRIN REPEAT AND PROTEIN KINASE DOMAIN-CONTAINING PROTEIN"/>
    <property type="match status" value="1"/>
</dbReference>
<dbReference type="PRINTS" id="PR01415">
    <property type="entry name" value="ANKYRIN"/>
</dbReference>
<feature type="repeat" description="ANK" evidence="3">
    <location>
        <begin position="1581"/>
        <end position="1613"/>
    </location>
</feature>
<keyword evidence="2 3" id="KW-0040">ANK repeat</keyword>
<dbReference type="Gene3D" id="1.25.40.20">
    <property type="entry name" value="Ankyrin repeat-containing domain"/>
    <property type="match status" value="3"/>
</dbReference>
<dbReference type="InterPro" id="IPR036770">
    <property type="entry name" value="Ankyrin_rpt-contain_sf"/>
</dbReference>
<evidence type="ECO:0000256" key="1">
    <source>
        <dbReference type="ARBA" id="ARBA00022737"/>
    </source>
</evidence>
<evidence type="ECO:0000256" key="4">
    <source>
        <dbReference type="SAM" id="Coils"/>
    </source>
</evidence>
<organism evidence="5 6">
    <name type="scientific">Rhizophagus irregularis (strain DAOM 181602 / DAOM 197198 / MUCL 43194)</name>
    <name type="common">Arbuscular mycorrhizal fungus</name>
    <name type="synonym">Glomus intraradices</name>
    <dbReference type="NCBI Taxonomy" id="747089"/>
    <lineage>
        <taxon>Eukaryota</taxon>
        <taxon>Fungi</taxon>
        <taxon>Fungi incertae sedis</taxon>
        <taxon>Mucoromycota</taxon>
        <taxon>Glomeromycotina</taxon>
        <taxon>Glomeromycetes</taxon>
        <taxon>Glomerales</taxon>
        <taxon>Glomeraceae</taxon>
        <taxon>Rhizophagus</taxon>
    </lineage>
</organism>
<dbReference type="PROSITE" id="PS50088">
    <property type="entry name" value="ANK_REPEAT"/>
    <property type="match status" value="5"/>
</dbReference>
<comment type="caution">
    <text evidence="5">The sequence shown here is derived from an EMBL/GenBank/DDBJ whole genome shotgun (WGS) entry which is preliminary data.</text>
</comment>
<dbReference type="Pfam" id="PF12796">
    <property type="entry name" value="Ank_2"/>
    <property type="match status" value="3"/>
</dbReference>
<dbReference type="InterPro" id="IPR002110">
    <property type="entry name" value="Ankyrin_rpt"/>
</dbReference>
<evidence type="ECO:0000313" key="5">
    <source>
        <dbReference type="EMBL" id="POG83123.1"/>
    </source>
</evidence>
<evidence type="ECO:0000256" key="3">
    <source>
        <dbReference type="PROSITE-ProRule" id="PRU00023"/>
    </source>
</evidence>
<keyword evidence="4" id="KW-0175">Coiled coil</keyword>
<name>A0A2P4QZN0_RHIID</name>
<dbReference type="Proteomes" id="UP000018888">
    <property type="component" value="Unassembled WGS sequence"/>
</dbReference>
<dbReference type="VEuPathDB" id="FungiDB:RhiirFUN_012753"/>
<feature type="repeat" description="ANK" evidence="3">
    <location>
        <begin position="594"/>
        <end position="618"/>
    </location>
</feature>
<reference evidence="5 6" key="2">
    <citation type="journal article" date="2018" name="New Phytol.">
        <title>High intraspecific genome diversity in the model arbuscular mycorrhizal symbiont Rhizophagus irregularis.</title>
        <authorList>
            <person name="Chen E.C.H."/>
            <person name="Morin E."/>
            <person name="Beaudet D."/>
            <person name="Noel J."/>
            <person name="Yildirir G."/>
            <person name="Ndikumana S."/>
            <person name="Charron P."/>
            <person name="St-Onge C."/>
            <person name="Giorgi J."/>
            <person name="Kruger M."/>
            <person name="Marton T."/>
            <person name="Ropars J."/>
            <person name="Grigoriev I.V."/>
            <person name="Hainaut M."/>
            <person name="Henrissat B."/>
            <person name="Roux C."/>
            <person name="Martin F."/>
            <person name="Corradi N."/>
        </authorList>
    </citation>
    <scope>NUCLEOTIDE SEQUENCE [LARGE SCALE GENOMIC DNA]</scope>
    <source>
        <strain evidence="5 6">DAOM 197198</strain>
    </source>
</reference>
<keyword evidence="6" id="KW-1185">Reference proteome</keyword>
<evidence type="ECO:0000313" key="6">
    <source>
        <dbReference type="Proteomes" id="UP000018888"/>
    </source>
</evidence>
<feature type="repeat" description="ANK" evidence="3">
    <location>
        <begin position="698"/>
        <end position="725"/>
    </location>
</feature>
<sequence>MQSLSRLPLVRLFSTTSMSSTYANEPNVAKYLSSFRKNDVNGVKTSLIEESVYRRLFAQQPNDIDPPQLSLLRQPYLNLINVYENQDIWEVKNRYFDNETDNDEDDEDGMYVMPLPEEEILDQGDPAICLGGIETFQKNWNLFTESSLSGLDWSNVFAAGGAVLSCLLPIPQKYGVSPRKTRDWYHDISYRDSDIDLFIYGLDEEAAKQKMIEIYEAVCNSIPWAVACFRSKHCVTILSQYPYRHIQIILRLYNSPSEILTGFDVDCCCVGFDGKNVWALPRAHQAIIKQCNTVDLTRRSPSYEMRLVKYAERGFEIKVPSLDRSRIDPTIYEKSFEKLNGLARLLVLERLNTPYERFEYIEKKRERNCRPKHPNSGKYVSRRPRRRSNMKLNKFENNDYETVTLPYGPKYDAKRIMKLLYTKDMVLNSKWYEKNKERVLHRHPCFFGTMEQIFNDGCGYCPVPSTSEEVATQIEEDKTFVRGKMEFIKDDPGRQTIGSFHPLTDDDWAAQAYITNVREDLCNACARGDVDVVENLLKQNSLPNVNEDSQIKIDVEARDYLGRTPLQLAVLGGHTEIVKILLQHGARIIARMPDGRTVVHLASQYGFLDILRLLLQKSDENKKEAQEKENRELENNQMQIEEQQETNDNVMIIDDSLEMVDETQESSMVSKGDPILDPENENEQDDDIVDINAESWDHPLAPLDYAILFGNVEIVRQLVKAGANVRRLIKLQDKNCKFLRYEPCYPLNLCLLIQDQESGLAIASILLENGASASQIGYSFNNILHFAVQTGKIQFVKLLLDMDPISSKIINSLNSSLKSPLCLAIDNNHLEIIELLIKYGARTNITLKDVQEYYNRKLPKNKYSTANKLFEGIKQPIFDALQNNLYRTLIEAGADVNATYHKNYARDKIEKLIDDNKANIKSYKENLKHLNEGKKQTPKEIKVTKIMQYLKELIKKEKEDVKGSYREYALSQHTIKDFYDFYHKMYPTICPPHSSQKPCNSKDINELKEKYTKLIELEISKLNYNEECLEHFINHGAKNSKEVDLKNNLKIPKKLMKGYQEQLNAIKILMEEKAEVLGSEEKERYLKEEILLQQAINKQQEEIDEIYKTYQESIQPEPYNEESTLELPLPENIFSEPINFDKLIMKFTYLDDDNVYCEKVVPEKLVQEYMELFQAIYVNDISKVEKMAQILVFAVHDKFNMTPFMLACLRGHNELAVKILDIVSSQYVPKKKIDLEEDEVNESINAINAINNYDIIDDGLNYTYQESSQSASMNVFEDENDKFKLSNIKPTANYSVFQFLQYKKCFMNIKIVPKKFLEEHNISENKYYSSGFEVAVLKNDLEMVKKILDWAEKYQYVEDNNLEKAGGLVTYLIQGENSMDKRNPMMDSIYLGYVDMMDLLIEYAAGGNDFFIFDIKDPEEDTPLIKIPKYYQGLDVNGSMKRSWIIHHNSDFSNKSVKPSYIFYAAYYGNITSMRYFFSERPIKALKKFAQKYINNNSKDLRVTILNTIEDIQNVGRKLFTYELFRNNETPFHWAVDGNKHYAIEELVKLYKEKEINEQAGDNKEQQLTIEEILDMRTDRNKVTALLLAAYFGHNNCVRTLLEVGANPEIADNNGWSLAHYAANKNNDELMSLLHELLQPEIYQGMLKKRSKSFNHTPISISILNSNIKLTEYLLQHVSTANLFTHDFENNRYLHLSLREGLWYISKKLIELESTITVEDDEKFGSLFHENSFGQTPTDIAIQMFLNELSSILFESLFSKKKDPVMKKSIKAFNLMVPFYLPRNGGNPSSKRVLAEFNKVNDMTYKLTEKISYGLGRKIGSKEKDTYPGSFASIFKYWSKPSW</sequence>
<dbReference type="PROSITE" id="PS50297">
    <property type="entry name" value="ANK_REP_REGION"/>
    <property type="match status" value="5"/>
</dbReference>
<dbReference type="SUPFAM" id="SSF48403">
    <property type="entry name" value="Ankyrin repeat"/>
    <property type="match status" value="3"/>
</dbReference>
<feature type="repeat" description="ANK" evidence="3">
    <location>
        <begin position="561"/>
        <end position="593"/>
    </location>
</feature>
<proteinExistence type="predicted"/>
<feature type="repeat" description="ANK" evidence="3">
    <location>
        <begin position="816"/>
        <end position="848"/>
    </location>
</feature>
<dbReference type="EMBL" id="AUPC02000001">
    <property type="protein sequence ID" value="POG83123.1"/>
    <property type="molecule type" value="Genomic_DNA"/>
</dbReference>